<protein>
    <recommendedName>
        <fullName evidence="6">Tetratricopeptide repeat protein</fullName>
    </recommendedName>
</protein>
<evidence type="ECO:0008006" key="6">
    <source>
        <dbReference type="Google" id="ProtNLM"/>
    </source>
</evidence>
<comment type="caution">
    <text evidence="4">The sequence shown here is derived from an EMBL/GenBank/DDBJ whole genome shotgun (WGS) entry which is preliminary data.</text>
</comment>
<dbReference type="Pfam" id="PF13181">
    <property type="entry name" value="TPR_8"/>
    <property type="match status" value="3"/>
</dbReference>
<dbReference type="SMART" id="SM00028">
    <property type="entry name" value="TPR"/>
    <property type="match status" value="6"/>
</dbReference>
<dbReference type="InterPro" id="IPR050498">
    <property type="entry name" value="Ycf3"/>
</dbReference>
<feature type="transmembrane region" description="Helical" evidence="3">
    <location>
        <begin position="44"/>
        <end position="60"/>
    </location>
</feature>
<keyword evidence="5" id="KW-1185">Reference proteome</keyword>
<organism evidence="4 5">
    <name type="scientific">Dictyobacter kobayashii</name>
    <dbReference type="NCBI Taxonomy" id="2014872"/>
    <lineage>
        <taxon>Bacteria</taxon>
        <taxon>Bacillati</taxon>
        <taxon>Chloroflexota</taxon>
        <taxon>Ktedonobacteria</taxon>
        <taxon>Ktedonobacterales</taxon>
        <taxon>Dictyobacteraceae</taxon>
        <taxon>Dictyobacter</taxon>
    </lineage>
</organism>
<keyword evidence="1" id="KW-0677">Repeat</keyword>
<dbReference type="PANTHER" id="PTHR44858:SF1">
    <property type="entry name" value="UDP-N-ACETYLGLUCOSAMINE--PEPTIDE N-ACETYLGLUCOSAMINYLTRANSFERASE SPINDLY-RELATED"/>
    <property type="match status" value="1"/>
</dbReference>
<keyword evidence="2" id="KW-0802">TPR repeat</keyword>
<dbReference type="InterPro" id="IPR011990">
    <property type="entry name" value="TPR-like_helical_dom_sf"/>
</dbReference>
<dbReference type="Gene3D" id="1.25.40.10">
    <property type="entry name" value="Tetratricopeptide repeat domain"/>
    <property type="match status" value="4"/>
</dbReference>
<proteinExistence type="predicted"/>
<dbReference type="AlphaFoldDB" id="A0A402AQQ1"/>
<accession>A0A402AQQ1</accession>
<evidence type="ECO:0000256" key="2">
    <source>
        <dbReference type="ARBA" id="ARBA00022803"/>
    </source>
</evidence>
<name>A0A402AQQ1_9CHLR</name>
<evidence type="ECO:0000313" key="4">
    <source>
        <dbReference type="EMBL" id="GCE21422.1"/>
    </source>
</evidence>
<dbReference type="InterPro" id="IPR019734">
    <property type="entry name" value="TPR_rpt"/>
</dbReference>
<keyword evidence="3" id="KW-1133">Transmembrane helix</keyword>
<dbReference type="OrthoDB" id="153412at2"/>
<keyword evidence="3" id="KW-0812">Transmembrane</keyword>
<keyword evidence="3" id="KW-0472">Membrane</keyword>
<feature type="transmembrane region" description="Helical" evidence="3">
    <location>
        <begin position="6"/>
        <end position="32"/>
    </location>
</feature>
<evidence type="ECO:0000256" key="3">
    <source>
        <dbReference type="SAM" id="Phobius"/>
    </source>
</evidence>
<sequence length="354" mass="41111">MDVVGLFNLAGNICLGVVLVGFVVEGIGYALIRYWKKYRWAANYYSVLLAVLPFSSTMYINRSWTWLCLGEFERTLADCARAIQLNGKAAMAYNNRAAAYVGLKRYQDAVWAARQAIQLDNTLWSAYYNRGCALHSLNACELAFKDFDLCIEQRPNLPDQYFARANSSLQLQQYDRAIQDYTRCIELRSWAWNAYHNRSYAYMAIYDVERGCADIARSCELHPQALIHRLCKAWYELCLEPRITSARLEEFASLAALEVGNEYYRYLYQGMLYWLREEYEKALQQFELGIENEHYHNENCYLWSGMSLAALGRYEEATRAIDYALEQGVPRFFLKALALLKAEHAEFVAQYQPM</sequence>
<dbReference type="PANTHER" id="PTHR44858">
    <property type="entry name" value="TETRATRICOPEPTIDE REPEAT PROTEIN 6"/>
    <property type="match status" value="1"/>
</dbReference>
<dbReference type="RefSeq" id="WP_126553074.1">
    <property type="nucleotide sequence ID" value="NZ_BIFS01000001.1"/>
</dbReference>
<evidence type="ECO:0000256" key="1">
    <source>
        <dbReference type="ARBA" id="ARBA00022737"/>
    </source>
</evidence>
<dbReference type="SUPFAM" id="SSF48452">
    <property type="entry name" value="TPR-like"/>
    <property type="match status" value="2"/>
</dbReference>
<dbReference type="Proteomes" id="UP000287188">
    <property type="component" value="Unassembled WGS sequence"/>
</dbReference>
<evidence type="ECO:0000313" key="5">
    <source>
        <dbReference type="Proteomes" id="UP000287188"/>
    </source>
</evidence>
<dbReference type="EMBL" id="BIFS01000001">
    <property type="protein sequence ID" value="GCE21422.1"/>
    <property type="molecule type" value="Genomic_DNA"/>
</dbReference>
<gene>
    <name evidence="4" type="ORF">KDK_52220</name>
</gene>
<reference evidence="5" key="1">
    <citation type="submission" date="2018-12" db="EMBL/GenBank/DDBJ databases">
        <title>Tengunoibacter tsumagoiensis gen. nov., sp. nov., Dictyobacter kobayashii sp. nov., D. alpinus sp. nov., and D. joshuensis sp. nov. and description of Dictyobacteraceae fam. nov. within the order Ktedonobacterales isolated from Tengu-no-mugimeshi.</title>
        <authorList>
            <person name="Wang C.M."/>
            <person name="Zheng Y."/>
            <person name="Sakai Y."/>
            <person name="Toyoda A."/>
            <person name="Minakuchi Y."/>
            <person name="Abe K."/>
            <person name="Yokota A."/>
            <person name="Yabe S."/>
        </authorList>
    </citation>
    <scope>NUCLEOTIDE SEQUENCE [LARGE SCALE GENOMIC DNA]</scope>
    <source>
        <strain evidence="5">Uno11</strain>
    </source>
</reference>